<keyword evidence="5 11" id="KW-0378">Hydrolase</keyword>
<comment type="subunit">
    <text evidence="11">This enzyme consists of two polypeptide chains, which are synthesized in precursor form from a single polypeptide.</text>
</comment>
<feature type="binding site" evidence="10">
    <location>
        <position position="433"/>
    </location>
    <ligand>
        <name>L-glutamate</name>
        <dbReference type="ChEBI" id="CHEBI:29985"/>
    </ligand>
</feature>
<dbReference type="InterPro" id="IPR055262">
    <property type="entry name" value="GGT_CS"/>
</dbReference>
<proteinExistence type="inferred from homology"/>
<feature type="binding site" evidence="10">
    <location>
        <position position="484"/>
    </location>
    <ligand>
        <name>L-glutamate</name>
        <dbReference type="ChEBI" id="CHEBI:29985"/>
    </ligand>
</feature>
<feature type="binding site" evidence="10">
    <location>
        <begin position="462"/>
        <end position="463"/>
    </location>
    <ligand>
        <name>L-glutamate</name>
        <dbReference type="ChEBI" id="CHEBI:29985"/>
    </ligand>
</feature>
<name>A0A370GQ00_9COXI</name>
<dbReference type="EMBL" id="QQAX01000009">
    <property type="protein sequence ID" value="RDI44564.1"/>
    <property type="molecule type" value="Genomic_DNA"/>
</dbReference>
<evidence type="ECO:0000256" key="3">
    <source>
        <dbReference type="ARBA" id="ARBA00009381"/>
    </source>
</evidence>
<dbReference type="PANTHER" id="PTHR43199:SF1">
    <property type="entry name" value="GLUTATHIONE HYDROLASE PROENZYME"/>
    <property type="match status" value="1"/>
</dbReference>
<comment type="PTM">
    <text evidence="11">Cleaved by autocatalysis into a large and a small subunit.</text>
</comment>
<dbReference type="EC" id="2.3.2.2" evidence="11"/>
<evidence type="ECO:0000256" key="7">
    <source>
        <dbReference type="ARBA" id="ARBA00023315"/>
    </source>
</evidence>
<feature type="binding site" evidence="10">
    <location>
        <begin position="409"/>
        <end position="411"/>
    </location>
    <ligand>
        <name>L-glutamate</name>
        <dbReference type="ChEBI" id="CHEBI:29985"/>
    </ligand>
</feature>
<comment type="pathway">
    <text evidence="11">Sulfur metabolism; glutathione metabolism.</text>
</comment>
<keyword evidence="7 11" id="KW-0012">Acyltransferase</keyword>
<dbReference type="UniPathway" id="UPA00204"/>
<keyword evidence="4 11" id="KW-0808">Transferase</keyword>
<evidence type="ECO:0000256" key="9">
    <source>
        <dbReference type="PIRSR" id="PIRSR600101-1"/>
    </source>
</evidence>
<dbReference type="Gene3D" id="3.60.20.40">
    <property type="match status" value="1"/>
</dbReference>
<keyword evidence="6 11" id="KW-0865">Zymogen</keyword>
<dbReference type="PROSITE" id="PS00462">
    <property type="entry name" value="G_GLU_TRANSPEPTIDASE"/>
    <property type="match status" value="1"/>
</dbReference>
<comment type="caution">
    <text evidence="12">The sequence shown here is derived from an EMBL/GenBank/DDBJ whole genome shotgun (WGS) entry which is preliminary data.</text>
</comment>
<dbReference type="GO" id="GO:0036374">
    <property type="term" value="F:glutathione hydrolase activity"/>
    <property type="evidence" value="ECO:0007669"/>
    <property type="project" value="UniProtKB-UniRule"/>
</dbReference>
<comment type="catalytic activity">
    <reaction evidence="1 11">
        <text>an S-substituted glutathione + H2O = an S-substituted L-cysteinylglycine + L-glutamate</text>
        <dbReference type="Rhea" id="RHEA:59468"/>
        <dbReference type="ChEBI" id="CHEBI:15377"/>
        <dbReference type="ChEBI" id="CHEBI:29985"/>
        <dbReference type="ChEBI" id="CHEBI:90779"/>
        <dbReference type="ChEBI" id="CHEBI:143103"/>
        <dbReference type="EC" id="3.4.19.13"/>
    </reaction>
</comment>
<comment type="catalytic activity">
    <reaction evidence="2 11">
        <text>glutathione + H2O = L-cysteinylglycine + L-glutamate</text>
        <dbReference type="Rhea" id="RHEA:28807"/>
        <dbReference type="ChEBI" id="CHEBI:15377"/>
        <dbReference type="ChEBI" id="CHEBI:29985"/>
        <dbReference type="ChEBI" id="CHEBI:57925"/>
        <dbReference type="ChEBI" id="CHEBI:61694"/>
        <dbReference type="EC" id="3.4.19.13"/>
    </reaction>
</comment>
<keyword evidence="13" id="KW-1185">Reference proteome</keyword>
<dbReference type="PANTHER" id="PTHR43199">
    <property type="entry name" value="GLUTATHIONE HYDROLASE"/>
    <property type="match status" value="1"/>
</dbReference>
<comment type="catalytic activity">
    <reaction evidence="8 11">
        <text>an N-terminal (5-L-glutamyl)-[peptide] + an alpha-amino acid = 5-L-glutamyl amino acid + an N-terminal L-alpha-aminoacyl-[peptide]</text>
        <dbReference type="Rhea" id="RHEA:23904"/>
        <dbReference type="Rhea" id="RHEA-COMP:9780"/>
        <dbReference type="Rhea" id="RHEA-COMP:9795"/>
        <dbReference type="ChEBI" id="CHEBI:77644"/>
        <dbReference type="ChEBI" id="CHEBI:78597"/>
        <dbReference type="ChEBI" id="CHEBI:78599"/>
        <dbReference type="ChEBI" id="CHEBI:78608"/>
        <dbReference type="EC" id="2.3.2.2"/>
    </reaction>
</comment>
<dbReference type="NCBIfam" id="TIGR00066">
    <property type="entry name" value="g_glut_trans"/>
    <property type="match status" value="1"/>
</dbReference>
<dbReference type="SUPFAM" id="SSF56235">
    <property type="entry name" value="N-terminal nucleophile aminohydrolases (Ntn hydrolases)"/>
    <property type="match status" value="1"/>
</dbReference>
<evidence type="ECO:0000256" key="10">
    <source>
        <dbReference type="PIRSR" id="PIRSR600101-2"/>
    </source>
</evidence>
<dbReference type="EC" id="3.4.19.13" evidence="11"/>
<dbReference type="InterPro" id="IPR000101">
    <property type="entry name" value="GGT_peptidase"/>
</dbReference>
<comment type="similarity">
    <text evidence="3 11">Belongs to the gamma-glutamyltransferase family.</text>
</comment>
<dbReference type="GO" id="GO:0006750">
    <property type="term" value="P:glutathione biosynthetic process"/>
    <property type="evidence" value="ECO:0007669"/>
    <property type="project" value="UniProtKB-KW"/>
</dbReference>
<dbReference type="Proteomes" id="UP000254720">
    <property type="component" value="Unassembled WGS sequence"/>
</dbReference>
<dbReference type="InterPro" id="IPR029055">
    <property type="entry name" value="Ntn_hydrolases_N"/>
</dbReference>
<evidence type="ECO:0000313" key="13">
    <source>
        <dbReference type="Proteomes" id="UP000254720"/>
    </source>
</evidence>
<dbReference type="Pfam" id="PF01019">
    <property type="entry name" value="G_glu_transpept"/>
    <property type="match status" value="1"/>
</dbReference>
<dbReference type="GO" id="GO:0103068">
    <property type="term" value="F:leukotriene C4 gamma-glutamyl transferase activity"/>
    <property type="evidence" value="ECO:0007669"/>
    <property type="project" value="UniProtKB-EC"/>
</dbReference>
<reference evidence="12 13" key="1">
    <citation type="submission" date="2018-07" db="EMBL/GenBank/DDBJ databases">
        <title>Genomic Encyclopedia of Type Strains, Phase IV (KMG-IV): sequencing the most valuable type-strain genomes for metagenomic binning, comparative biology and taxonomic classification.</title>
        <authorList>
            <person name="Goeker M."/>
        </authorList>
    </citation>
    <scope>NUCLEOTIDE SEQUENCE [LARGE SCALE GENOMIC DNA]</scope>
    <source>
        <strain evidence="12 13">DSM 16500</strain>
    </source>
</reference>
<evidence type="ECO:0000256" key="1">
    <source>
        <dbReference type="ARBA" id="ARBA00001049"/>
    </source>
</evidence>
<dbReference type="Gene3D" id="1.10.246.130">
    <property type="match status" value="1"/>
</dbReference>
<evidence type="ECO:0000256" key="4">
    <source>
        <dbReference type="ARBA" id="ARBA00022679"/>
    </source>
</evidence>
<feature type="active site" description="Nucleophile" evidence="9">
    <location>
        <position position="391"/>
    </location>
</feature>
<evidence type="ECO:0000256" key="8">
    <source>
        <dbReference type="ARBA" id="ARBA00047417"/>
    </source>
</evidence>
<evidence type="ECO:0000313" key="12">
    <source>
        <dbReference type="EMBL" id="RDI44564.1"/>
    </source>
</evidence>
<gene>
    <name evidence="12" type="ORF">C8D86_10946</name>
</gene>
<evidence type="ECO:0000256" key="6">
    <source>
        <dbReference type="ARBA" id="ARBA00023145"/>
    </source>
</evidence>
<dbReference type="PRINTS" id="PR01210">
    <property type="entry name" value="GGTRANSPTASE"/>
</dbReference>
<accession>A0A370GQ00</accession>
<sequence>MLTAYRGDRVQNDGSQSIMSINPDELSGFFMVKRIVLLFLLALFLTQSFASQPHHAKNGIAVSEQRIASQVGIDILRAGGNAIDAAVAMGYALAVVNPCCGNIGGGGFMTVHLANGKNLFINFREKAPLHANRNMFRNEKNKSTKGYLAVGVPGTVLGLDTALQNYGTLSRKQIMLPAIRLAQKGYILTPYEARQLAQFRDDFREQPDVAAIFLKNGQPYKAGDRLVQRNLANTLAAIAEQGPSVFYKGWIAHTIVDSSKKHGGILTLKDFAQYNVKETALIECHYRGYLLITAAPPSSGGIALCEMLNILESFPLAQWGYRSAQSIRTIVEAMRYGFADRNRKLGDPDFVNNPVDQLISKNYARQLSKEIQKSHFAPQHEAITFHETTDTTHYSVMDNKGNAVSVTYTLNGFFGARIIAGNTGFFLNNEMDDFATKPGEPNKFGLVQYDKNSIEPGKRPLSSMTPTIVMKEGKIVMVLGSPGGPRIISSVLLTLLNVIDYDMTLQQAIDAPRFHYQGQPDFIEIEPFAFDFLTQKQLQYYGYYTSQQNNWGAVEAIRVDSNTGTFTGGNDSRRPAGAAIGY</sequence>
<dbReference type="InterPro" id="IPR043137">
    <property type="entry name" value="GGT_ssub_C"/>
</dbReference>
<dbReference type="InterPro" id="IPR051792">
    <property type="entry name" value="GGT_bact"/>
</dbReference>
<evidence type="ECO:0000256" key="11">
    <source>
        <dbReference type="RuleBase" id="RU368036"/>
    </source>
</evidence>
<organism evidence="12 13">
    <name type="scientific">Aquicella lusitana</name>
    <dbReference type="NCBI Taxonomy" id="254246"/>
    <lineage>
        <taxon>Bacteria</taxon>
        <taxon>Pseudomonadati</taxon>
        <taxon>Pseudomonadota</taxon>
        <taxon>Gammaproteobacteria</taxon>
        <taxon>Legionellales</taxon>
        <taxon>Coxiellaceae</taxon>
        <taxon>Aquicella</taxon>
    </lineage>
</organism>
<dbReference type="AlphaFoldDB" id="A0A370GQ00"/>
<dbReference type="InterPro" id="IPR043138">
    <property type="entry name" value="GGT_lsub"/>
</dbReference>
<evidence type="ECO:0000256" key="5">
    <source>
        <dbReference type="ARBA" id="ARBA00022801"/>
    </source>
</evidence>
<protein>
    <recommendedName>
        <fullName evidence="11">Glutathione hydrolase proenzyme</fullName>
        <ecNumber evidence="11">2.3.2.2</ecNumber>
        <ecNumber evidence="11">3.4.19.13</ecNumber>
    </recommendedName>
    <component>
        <recommendedName>
            <fullName evidence="11">Glutathione hydrolase large chain</fullName>
        </recommendedName>
    </component>
    <component>
        <recommendedName>
            <fullName evidence="11">Glutathione hydrolase small chain</fullName>
        </recommendedName>
    </component>
</protein>
<keyword evidence="11" id="KW-0317">Glutathione biosynthesis</keyword>
<evidence type="ECO:0000256" key="2">
    <source>
        <dbReference type="ARBA" id="ARBA00001089"/>
    </source>
</evidence>
<dbReference type="GO" id="GO:0006751">
    <property type="term" value="P:glutathione catabolic process"/>
    <property type="evidence" value="ECO:0007669"/>
    <property type="project" value="UniProtKB-UniRule"/>
</dbReference>
<feature type="binding site" evidence="10">
    <location>
        <position position="124"/>
    </location>
    <ligand>
        <name>L-glutamate</name>
        <dbReference type="ChEBI" id="CHEBI:29985"/>
    </ligand>
</feature>